<evidence type="ECO:0000313" key="1">
    <source>
        <dbReference type="EMBL" id="KAH0892384.1"/>
    </source>
</evidence>
<keyword evidence="2" id="KW-1185">Reference proteome</keyword>
<accession>A0ABQ8AIQ2</accession>
<organism evidence="1 2">
    <name type="scientific">Brassica napus</name>
    <name type="common">Rape</name>
    <dbReference type="NCBI Taxonomy" id="3708"/>
    <lineage>
        <taxon>Eukaryota</taxon>
        <taxon>Viridiplantae</taxon>
        <taxon>Streptophyta</taxon>
        <taxon>Embryophyta</taxon>
        <taxon>Tracheophyta</taxon>
        <taxon>Spermatophyta</taxon>
        <taxon>Magnoliopsida</taxon>
        <taxon>eudicotyledons</taxon>
        <taxon>Gunneridae</taxon>
        <taxon>Pentapetalae</taxon>
        <taxon>rosids</taxon>
        <taxon>malvids</taxon>
        <taxon>Brassicales</taxon>
        <taxon>Brassicaceae</taxon>
        <taxon>Brassiceae</taxon>
        <taxon>Brassica</taxon>
    </lineage>
</organism>
<sequence>FSLTWNQIKNNRETQTSQNLERLCLRKTLRKIFKFCDSGIFFEQRLLILNPLILPSSQTKASAGFGLGQAEHALSDAKRFDEAANAFYERVKETVDARRKFHGKYKIK</sequence>
<feature type="non-terminal residue" evidence="1">
    <location>
        <position position="1"/>
    </location>
</feature>
<comment type="caution">
    <text evidence="1">The sequence shown here is derived from an EMBL/GenBank/DDBJ whole genome shotgun (WGS) entry which is preliminary data.</text>
</comment>
<dbReference type="EMBL" id="JAGKQM010000013">
    <property type="protein sequence ID" value="KAH0892384.1"/>
    <property type="molecule type" value="Genomic_DNA"/>
</dbReference>
<gene>
    <name evidence="1" type="ORF">HID58_054813</name>
</gene>
<feature type="non-terminal residue" evidence="1">
    <location>
        <position position="108"/>
    </location>
</feature>
<protein>
    <submittedName>
        <fullName evidence="1">Uncharacterized protein</fullName>
    </submittedName>
</protein>
<name>A0ABQ8AIQ2_BRANA</name>
<proteinExistence type="predicted"/>
<reference evidence="1 2" key="1">
    <citation type="submission" date="2021-05" db="EMBL/GenBank/DDBJ databases">
        <title>Genome Assembly of Synthetic Allotetraploid Brassica napus Reveals Homoeologous Exchanges between Subgenomes.</title>
        <authorList>
            <person name="Davis J.T."/>
        </authorList>
    </citation>
    <scope>NUCLEOTIDE SEQUENCE [LARGE SCALE GENOMIC DNA]</scope>
    <source>
        <strain evidence="2">cv. Da-Ae</strain>
        <tissue evidence="1">Seedling</tissue>
    </source>
</reference>
<evidence type="ECO:0000313" key="2">
    <source>
        <dbReference type="Proteomes" id="UP000824890"/>
    </source>
</evidence>
<dbReference type="Proteomes" id="UP000824890">
    <property type="component" value="Unassembled WGS sequence"/>
</dbReference>